<organism evidence="1 2">
    <name type="scientific">Brochothrix campestris FSL F6-1037</name>
    <dbReference type="NCBI Taxonomy" id="1265861"/>
    <lineage>
        <taxon>Bacteria</taxon>
        <taxon>Bacillati</taxon>
        <taxon>Bacillota</taxon>
        <taxon>Bacilli</taxon>
        <taxon>Bacillales</taxon>
        <taxon>Listeriaceae</taxon>
        <taxon>Brochothrix</taxon>
    </lineage>
</organism>
<dbReference type="STRING" id="1265861.BCAMP_05049"/>
<evidence type="ECO:0000313" key="1">
    <source>
        <dbReference type="EMBL" id="EUJ40574.1"/>
    </source>
</evidence>
<accession>W7CM20</accession>
<dbReference type="Proteomes" id="UP000019243">
    <property type="component" value="Unassembled WGS sequence"/>
</dbReference>
<protein>
    <submittedName>
        <fullName evidence="1">Uncharacterized protein</fullName>
    </submittedName>
</protein>
<name>W7CM20_9LIST</name>
<keyword evidence="2" id="KW-1185">Reference proteome</keyword>
<dbReference type="EMBL" id="AODH01000017">
    <property type="protein sequence ID" value="EUJ40574.1"/>
    <property type="molecule type" value="Genomic_DNA"/>
</dbReference>
<sequence>MDAAKATIDVYTDLPFYKSLTSYWCNNNQTDSAMLEVYLSVSNDFSLTNKEHLQINASVFDLTKIKRLNFYDEQHTLIKTIKVMPSAL</sequence>
<evidence type="ECO:0000313" key="2">
    <source>
        <dbReference type="Proteomes" id="UP000019243"/>
    </source>
</evidence>
<comment type="caution">
    <text evidence="1">The sequence shown here is derived from an EMBL/GenBank/DDBJ whole genome shotgun (WGS) entry which is preliminary data.</text>
</comment>
<dbReference type="AlphaFoldDB" id="W7CM20"/>
<reference evidence="1 2" key="1">
    <citation type="submission" date="2012-12" db="EMBL/GenBank/DDBJ databases">
        <title>Novel taxa of Listeriaceae from agricultural environments in the United States.</title>
        <authorList>
            <person name="den Bakker H.C."/>
            <person name="Allred A."/>
            <person name="Warchocki S."/>
            <person name="Wright E.M."/>
            <person name="Burrell A."/>
            <person name="Nightingale K.K."/>
            <person name="Kephart D."/>
            <person name="Wiedmann M."/>
        </authorList>
    </citation>
    <scope>NUCLEOTIDE SEQUENCE [LARGE SCALE GENOMIC DNA]</scope>
    <source>
        <strain evidence="1 2">FSL F6-1037</strain>
    </source>
</reference>
<proteinExistence type="predicted"/>
<gene>
    <name evidence="1" type="ORF">BCAMP_05049</name>
</gene>